<protein>
    <submittedName>
        <fullName evidence="2">Uncharacterized protein</fullName>
    </submittedName>
</protein>
<sequence length="251" mass="28120">MTRHSSYEHASREPVSRQKFVQLLNSVLAKGLSEEIVRKSRRWKHTIDGSLLADIRLRKAFLLYHLLKKTQDATMLGTSKTKYSTPLGKTCTPLPTVTHPSPYSSGKPKFQNLQEVAETIGKAVQTKKSMQKIISDRQRPHQAKKPGARRRAENQTQRTREETTAGEKTTAQKNGIKNAAADDDDSSSISSGSYCSKESRGSSLDVNFDRIWPESDDEHVDEAASETEVQRANSTEDTHVVTCLCKLMMNQ</sequence>
<comment type="caution">
    <text evidence="2">The sequence shown here is derived from an EMBL/GenBank/DDBJ whole genome shotgun (WGS) entry which is preliminary data.</text>
</comment>
<evidence type="ECO:0000313" key="3">
    <source>
        <dbReference type="Proteomes" id="UP000324222"/>
    </source>
</evidence>
<gene>
    <name evidence="2" type="ORF">E2C01_008515</name>
</gene>
<feature type="region of interest" description="Disordered" evidence="1">
    <location>
        <begin position="125"/>
        <end position="201"/>
    </location>
</feature>
<reference evidence="2 3" key="1">
    <citation type="submission" date="2019-05" db="EMBL/GenBank/DDBJ databases">
        <title>Another draft genome of Portunus trituberculatus and its Hox gene families provides insights of decapod evolution.</title>
        <authorList>
            <person name="Jeong J.-H."/>
            <person name="Song I."/>
            <person name="Kim S."/>
            <person name="Choi T."/>
            <person name="Kim D."/>
            <person name="Ryu S."/>
            <person name="Kim W."/>
        </authorList>
    </citation>
    <scope>NUCLEOTIDE SEQUENCE [LARGE SCALE GENOMIC DNA]</scope>
    <source>
        <tissue evidence="2">Muscle</tissue>
    </source>
</reference>
<evidence type="ECO:0000256" key="1">
    <source>
        <dbReference type="SAM" id="MobiDB-lite"/>
    </source>
</evidence>
<dbReference type="AlphaFoldDB" id="A0A5B7D4P9"/>
<name>A0A5B7D4P9_PORTR</name>
<feature type="compositionally biased region" description="Low complexity" evidence="1">
    <location>
        <begin position="187"/>
        <end position="196"/>
    </location>
</feature>
<evidence type="ECO:0000313" key="2">
    <source>
        <dbReference type="EMBL" id="MPC15716.1"/>
    </source>
</evidence>
<organism evidence="2 3">
    <name type="scientific">Portunus trituberculatus</name>
    <name type="common">Swimming crab</name>
    <name type="synonym">Neptunus trituberculatus</name>
    <dbReference type="NCBI Taxonomy" id="210409"/>
    <lineage>
        <taxon>Eukaryota</taxon>
        <taxon>Metazoa</taxon>
        <taxon>Ecdysozoa</taxon>
        <taxon>Arthropoda</taxon>
        <taxon>Crustacea</taxon>
        <taxon>Multicrustacea</taxon>
        <taxon>Malacostraca</taxon>
        <taxon>Eumalacostraca</taxon>
        <taxon>Eucarida</taxon>
        <taxon>Decapoda</taxon>
        <taxon>Pleocyemata</taxon>
        <taxon>Brachyura</taxon>
        <taxon>Eubrachyura</taxon>
        <taxon>Portunoidea</taxon>
        <taxon>Portunidae</taxon>
        <taxon>Portuninae</taxon>
        <taxon>Portunus</taxon>
    </lineage>
</organism>
<feature type="compositionally biased region" description="Polar residues" evidence="1">
    <location>
        <begin position="166"/>
        <end position="175"/>
    </location>
</feature>
<feature type="compositionally biased region" description="Basic residues" evidence="1">
    <location>
        <begin position="140"/>
        <end position="149"/>
    </location>
</feature>
<proteinExistence type="predicted"/>
<keyword evidence="3" id="KW-1185">Reference proteome</keyword>
<dbReference type="EMBL" id="VSRR010000449">
    <property type="protein sequence ID" value="MPC15716.1"/>
    <property type="molecule type" value="Genomic_DNA"/>
</dbReference>
<accession>A0A5B7D4P9</accession>
<feature type="compositionally biased region" description="Basic and acidic residues" evidence="1">
    <location>
        <begin position="150"/>
        <end position="165"/>
    </location>
</feature>
<dbReference type="Proteomes" id="UP000324222">
    <property type="component" value="Unassembled WGS sequence"/>
</dbReference>